<dbReference type="AlphaFoldDB" id="A0A840UNE4"/>
<organism evidence="3 4">
    <name type="scientific">Desulfoprunum benzoelyticum</name>
    <dbReference type="NCBI Taxonomy" id="1506996"/>
    <lineage>
        <taxon>Bacteria</taxon>
        <taxon>Pseudomonadati</taxon>
        <taxon>Thermodesulfobacteriota</taxon>
        <taxon>Desulfobulbia</taxon>
        <taxon>Desulfobulbales</taxon>
        <taxon>Desulfobulbaceae</taxon>
        <taxon>Desulfoprunum</taxon>
    </lineage>
</organism>
<reference evidence="3 4" key="1">
    <citation type="submission" date="2020-08" db="EMBL/GenBank/DDBJ databases">
        <title>Genomic Encyclopedia of Type Strains, Phase IV (KMG-IV): sequencing the most valuable type-strain genomes for metagenomic binning, comparative biology and taxonomic classification.</title>
        <authorList>
            <person name="Goeker M."/>
        </authorList>
    </citation>
    <scope>NUCLEOTIDE SEQUENCE [LARGE SCALE GENOMIC DNA]</scope>
    <source>
        <strain evidence="3 4">DSM 28570</strain>
    </source>
</reference>
<gene>
    <name evidence="3" type="ORF">HNQ81_001005</name>
</gene>
<feature type="compositionally biased region" description="Gly residues" evidence="1">
    <location>
        <begin position="248"/>
        <end position="307"/>
    </location>
</feature>
<evidence type="ECO:0000313" key="4">
    <source>
        <dbReference type="Proteomes" id="UP000539642"/>
    </source>
</evidence>
<evidence type="ECO:0000256" key="2">
    <source>
        <dbReference type="SAM" id="SignalP"/>
    </source>
</evidence>
<keyword evidence="2" id="KW-0732">Signal</keyword>
<dbReference type="RefSeq" id="WP_183348924.1">
    <property type="nucleotide sequence ID" value="NZ_JACHEO010000003.1"/>
</dbReference>
<comment type="caution">
    <text evidence="3">The sequence shown here is derived from an EMBL/GenBank/DDBJ whole genome shotgun (WGS) entry which is preliminary data.</text>
</comment>
<keyword evidence="4" id="KW-1185">Reference proteome</keyword>
<feature type="chain" id="PRO_5033021259" evidence="2">
    <location>
        <begin position="23"/>
        <end position="307"/>
    </location>
</feature>
<evidence type="ECO:0000313" key="3">
    <source>
        <dbReference type="EMBL" id="MBB5347292.1"/>
    </source>
</evidence>
<sequence>MNKLLYLLVVLCGVLAVPPAFADEWEGLTLQERERVQLQSREMSELGIPETPARQMLITMHRNRFSEQNMARARQMVLDAARAGLPTEAMMNEAMTGMARQAREQEVVTAMATVRNRYDYADRMAKSLATEPRRTETMRTAIVDCLATGMRPADLEAVRDRLQVRSQARQRTQNRAEDEALAVQTMLTVATMSRRGVRSPEVADIVGRALQQQYTYREMEQLRQRFANRAVAEAPRAIAARHAASIGRGDGPGPTAGAGAGGGNAGSGNSGGGNAGGSGGSGNSGSGNSGGGNAGGGNGGGGHGGGR</sequence>
<dbReference type="Proteomes" id="UP000539642">
    <property type="component" value="Unassembled WGS sequence"/>
</dbReference>
<dbReference type="EMBL" id="JACHEO010000003">
    <property type="protein sequence ID" value="MBB5347292.1"/>
    <property type="molecule type" value="Genomic_DNA"/>
</dbReference>
<protein>
    <submittedName>
        <fullName evidence="3">Uncharacterized protein</fullName>
    </submittedName>
</protein>
<evidence type="ECO:0000256" key="1">
    <source>
        <dbReference type="SAM" id="MobiDB-lite"/>
    </source>
</evidence>
<name>A0A840UNE4_9BACT</name>
<feature type="region of interest" description="Disordered" evidence="1">
    <location>
        <begin position="245"/>
        <end position="307"/>
    </location>
</feature>
<feature type="signal peptide" evidence="2">
    <location>
        <begin position="1"/>
        <end position="22"/>
    </location>
</feature>
<accession>A0A840UNE4</accession>
<proteinExistence type="predicted"/>